<proteinExistence type="inferred from homology"/>
<keyword evidence="6 13" id="KW-1133">Transmembrane helix</keyword>
<evidence type="ECO:0000256" key="10">
    <source>
        <dbReference type="ARBA" id="ARBA00023180"/>
    </source>
</evidence>
<evidence type="ECO:0000313" key="15">
    <source>
        <dbReference type="EMBL" id="CAG2053243.1"/>
    </source>
</evidence>
<comment type="similarity">
    <text evidence="2">Belongs to the glutamate-gated ion channel (TC 1.A.10.1) family.</text>
</comment>
<keyword evidence="4" id="KW-1003">Cell membrane</keyword>
<keyword evidence="9" id="KW-0675">Receptor</keyword>
<comment type="subcellular location">
    <subcellularLocation>
        <location evidence="1">Cell membrane</location>
        <topology evidence="1">Multi-pass membrane protein</topology>
    </subcellularLocation>
</comment>
<evidence type="ECO:0000256" key="7">
    <source>
        <dbReference type="ARBA" id="ARBA00023065"/>
    </source>
</evidence>
<keyword evidence="11" id="KW-1071">Ligand-gated ion channel</keyword>
<keyword evidence="16" id="KW-1185">Reference proteome</keyword>
<feature type="transmembrane region" description="Helical" evidence="13">
    <location>
        <begin position="508"/>
        <end position="532"/>
    </location>
</feature>
<dbReference type="PANTHER" id="PTHR42643">
    <property type="entry name" value="IONOTROPIC RECEPTOR 20A-RELATED"/>
    <property type="match status" value="1"/>
</dbReference>
<evidence type="ECO:0000256" key="1">
    <source>
        <dbReference type="ARBA" id="ARBA00004651"/>
    </source>
</evidence>
<evidence type="ECO:0000256" key="8">
    <source>
        <dbReference type="ARBA" id="ARBA00023136"/>
    </source>
</evidence>
<keyword evidence="8 13" id="KW-0472">Membrane</keyword>
<dbReference type="PANTHER" id="PTHR42643:SF30">
    <property type="entry name" value="IONOTROPIC RECEPTOR 40A-RELATED"/>
    <property type="match status" value="1"/>
</dbReference>
<dbReference type="InterPro" id="IPR001320">
    <property type="entry name" value="Iontro_rcpt_C"/>
</dbReference>
<dbReference type="InterPro" id="IPR019594">
    <property type="entry name" value="Glu/Gly-bd"/>
</dbReference>
<dbReference type="SMART" id="SM00079">
    <property type="entry name" value="PBPe"/>
    <property type="match status" value="1"/>
</dbReference>
<evidence type="ECO:0000313" key="16">
    <source>
        <dbReference type="Proteomes" id="UP001153148"/>
    </source>
</evidence>
<evidence type="ECO:0000256" key="5">
    <source>
        <dbReference type="ARBA" id="ARBA00022692"/>
    </source>
</evidence>
<feature type="domain" description="Ionotropic glutamate receptor C-terminal" evidence="14">
    <location>
        <begin position="156"/>
        <end position="487"/>
    </location>
</feature>
<keyword evidence="10" id="KW-0325">Glycoprotein</keyword>
<evidence type="ECO:0000256" key="6">
    <source>
        <dbReference type="ARBA" id="ARBA00022989"/>
    </source>
</evidence>
<comment type="caution">
    <text evidence="15">The sequence shown here is derived from an EMBL/GenBank/DDBJ whole genome shotgun (WGS) entry which is preliminary data.</text>
</comment>
<dbReference type="Gene3D" id="3.40.190.10">
    <property type="entry name" value="Periplasmic binding protein-like II"/>
    <property type="match status" value="2"/>
</dbReference>
<accession>A0ABN7NBQ1</accession>
<evidence type="ECO:0000259" key="14">
    <source>
        <dbReference type="SMART" id="SM00079"/>
    </source>
</evidence>
<keyword evidence="5 13" id="KW-0812">Transmembrane</keyword>
<dbReference type="Pfam" id="PF00060">
    <property type="entry name" value="Lig_chan"/>
    <property type="match status" value="1"/>
</dbReference>
<evidence type="ECO:0000256" key="2">
    <source>
        <dbReference type="ARBA" id="ARBA00008685"/>
    </source>
</evidence>
<feature type="transmembrane region" description="Helical" evidence="13">
    <location>
        <begin position="325"/>
        <end position="350"/>
    </location>
</feature>
<protein>
    <recommendedName>
        <fullName evidence="14">Ionotropic glutamate receptor C-terminal domain-containing protein</fullName>
    </recommendedName>
</protein>
<gene>
    <name evidence="15" type="ORF">TPAB3V08_LOCUS309</name>
</gene>
<name>A0ABN7NBQ1_TIMPD</name>
<dbReference type="InterPro" id="IPR052192">
    <property type="entry name" value="Insect_Ionotropic_Sensory_Rcpt"/>
</dbReference>
<evidence type="ECO:0000256" key="9">
    <source>
        <dbReference type="ARBA" id="ARBA00023170"/>
    </source>
</evidence>
<sequence>MRRADKKQQKLIQLQRVLSEKGVATVAVKLLNLSEGTRELCPYSAGLAVVTTKGNNTKKDLTQISAQKGLVGTTWLMFLQSEDLDNFLDEVDVPFNCRFLVAKRREGARVEVTQVYRVIQNHPLVQHNYILSEAMPEFPGHDLKGVILRAAFVNCTFIWKTINANNDVQMEGFMGKVWTYLEALMNFTTVYYATPDSAWGSKEESGDWNGMIGHLTRGEADVAPNLFMMTKERNEVVDFTHPFMLTKYYVHIHRPHSVWVSWNSFLSPLHDHLWWTIVAALMVLSTCLYYCEPNFNISSSIFCILSTYTHQDFNPIPSTLRGRGILLASHVVSMVVIAAYSATLISLLAVQHNQAPFNTFSQLLQLRSYQFGVTAMSGEYDMFSKSNQPVIKTIHQMLMVPDKLNFPPNELEGLNRVCSHKYAYMTSDVAMWYVISQAKCSVMSIAIDMYRVPATMALQRSSPYSHLINHYVERLRSSGVTAKLIRSESFPNEAHEETPILEAELSDIAGVFAVLITGTILAVILLASECILSFKQIHRRLIHIPFEFK</sequence>
<dbReference type="SUPFAM" id="SSF53850">
    <property type="entry name" value="Periplasmic binding protein-like II"/>
    <property type="match status" value="1"/>
</dbReference>
<keyword evidence="3" id="KW-0813">Transport</keyword>
<keyword evidence="7" id="KW-0406">Ion transport</keyword>
<keyword evidence="12" id="KW-0407">Ion channel</keyword>
<dbReference type="Proteomes" id="UP001153148">
    <property type="component" value="Unassembled WGS sequence"/>
</dbReference>
<evidence type="ECO:0000256" key="4">
    <source>
        <dbReference type="ARBA" id="ARBA00022475"/>
    </source>
</evidence>
<dbReference type="Pfam" id="PF10613">
    <property type="entry name" value="Lig_chan-Glu_bd"/>
    <property type="match status" value="1"/>
</dbReference>
<evidence type="ECO:0000256" key="13">
    <source>
        <dbReference type="SAM" id="Phobius"/>
    </source>
</evidence>
<evidence type="ECO:0000256" key="11">
    <source>
        <dbReference type="ARBA" id="ARBA00023286"/>
    </source>
</evidence>
<evidence type="ECO:0000256" key="3">
    <source>
        <dbReference type="ARBA" id="ARBA00022448"/>
    </source>
</evidence>
<dbReference type="EMBL" id="CAJPIN010000234">
    <property type="protein sequence ID" value="CAG2053243.1"/>
    <property type="molecule type" value="Genomic_DNA"/>
</dbReference>
<reference evidence="15" key="1">
    <citation type="submission" date="2021-03" db="EMBL/GenBank/DDBJ databases">
        <authorList>
            <person name="Tran Van P."/>
        </authorList>
    </citation>
    <scope>NUCLEOTIDE SEQUENCE</scope>
</reference>
<organism evidence="15 16">
    <name type="scientific">Timema podura</name>
    <name type="common">Walking stick</name>
    <dbReference type="NCBI Taxonomy" id="61482"/>
    <lineage>
        <taxon>Eukaryota</taxon>
        <taxon>Metazoa</taxon>
        <taxon>Ecdysozoa</taxon>
        <taxon>Arthropoda</taxon>
        <taxon>Hexapoda</taxon>
        <taxon>Insecta</taxon>
        <taxon>Pterygota</taxon>
        <taxon>Neoptera</taxon>
        <taxon>Polyneoptera</taxon>
        <taxon>Phasmatodea</taxon>
        <taxon>Timematodea</taxon>
        <taxon>Timematoidea</taxon>
        <taxon>Timematidae</taxon>
        <taxon>Timema</taxon>
    </lineage>
</organism>
<evidence type="ECO:0000256" key="12">
    <source>
        <dbReference type="ARBA" id="ARBA00023303"/>
    </source>
</evidence>